<comment type="cofactor">
    <cofactor evidence="2">
        <name>a divalent metal cation</name>
        <dbReference type="ChEBI" id="CHEBI:60240"/>
    </cofactor>
</comment>
<dbReference type="RefSeq" id="WP_090666969.1">
    <property type="nucleotide sequence ID" value="NZ_FMTT01000003.1"/>
</dbReference>
<evidence type="ECO:0000256" key="11">
    <source>
        <dbReference type="ARBA" id="ARBA00032305"/>
    </source>
</evidence>
<dbReference type="GO" id="GO:0008948">
    <property type="term" value="F:oxaloacetate decarboxylase activity"/>
    <property type="evidence" value="ECO:0007669"/>
    <property type="project" value="UniProtKB-EC"/>
</dbReference>
<evidence type="ECO:0000256" key="2">
    <source>
        <dbReference type="ARBA" id="ARBA00001968"/>
    </source>
</evidence>
<comment type="catalytic activity">
    <reaction evidence="1">
        <text>4-hydroxy-4-methyl-2-oxoglutarate = 2 pyruvate</text>
        <dbReference type="Rhea" id="RHEA:22748"/>
        <dbReference type="ChEBI" id="CHEBI:15361"/>
        <dbReference type="ChEBI" id="CHEBI:58276"/>
        <dbReference type="EC" id="4.1.3.17"/>
    </reaction>
</comment>
<evidence type="ECO:0000256" key="4">
    <source>
        <dbReference type="ARBA" id="ARBA00011233"/>
    </source>
</evidence>
<evidence type="ECO:0000256" key="6">
    <source>
        <dbReference type="ARBA" id="ARBA00012947"/>
    </source>
</evidence>
<dbReference type="AlphaFoldDB" id="A0A1G4PQ03"/>
<accession>A0A1G4PQ03</accession>
<evidence type="ECO:0000256" key="3">
    <source>
        <dbReference type="ARBA" id="ARBA00008621"/>
    </source>
</evidence>
<dbReference type="EC" id="4.1.1.112" evidence="6"/>
<proteinExistence type="inferred from homology"/>
<comment type="similarity">
    <text evidence="3">Belongs to the class II aldolase/RraA-like family.</text>
</comment>
<feature type="binding site" evidence="13">
    <location>
        <position position="121"/>
    </location>
    <ligand>
        <name>substrate</name>
    </ligand>
</feature>
<feature type="binding site" evidence="13">
    <location>
        <position position="122"/>
    </location>
    <ligand>
        <name>Mg(2+)</name>
        <dbReference type="ChEBI" id="CHEBI:18420"/>
    </ligand>
</feature>
<evidence type="ECO:0000256" key="5">
    <source>
        <dbReference type="ARBA" id="ARBA00012213"/>
    </source>
</evidence>
<evidence type="ECO:0000256" key="9">
    <source>
        <dbReference type="ARBA" id="ARBA00029596"/>
    </source>
</evidence>
<reference evidence="15" key="1">
    <citation type="submission" date="2016-10" db="EMBL/GenBank/DDBJ databases">
        <authorList>
            <person name="Varghese N."/>
            <person name="Submissions S."/>
        </authorList>
    </citation>
    <scope>NUCLEOTIDE SEQUENCE [LARGE SCALE GENOMIC DNA]</scope>
    <source>
        <strain evidence="15">CGMCC 1.8946</strain>
    </source>
</reference>
<dbReference type="EC" id="4.1.3.17" evidence="5"/>
<evidence type="ECO:0000256" key="12">
    <source>
        <dbReference type="ARBA" id="ARBA00047973"/>
    </source>
</evidence>
<evidence type="ECO:0000256" key="8">
    <source>
        <dbReference type="ARBA" id="ARBA00025046"/>
    </source>
</evidence>
<evidence type="ECO:0000313" key="15">
    <source>
        <dbReference type="Proteomes" id="UP000198601"/>
    </source>
</evidence>
<dbReference type="PANTHER" id="PTHR33254">
    <property type="entry name" value="4-HYDROXY-4-METHYL-2-OXOGLUTARATE ALDOLASE 3-RELATED"/>
    <property type="match status" value="1"/>
</dbReference>
<dbReference type="GO" id="GO:0046872">
    <property type="term" value="F:metal ion binding"/>
    <property type="evidence" value="ECO:0007669"/>
    <property type="project" value="UniProtKB-KW"/>
</dbReference>
<dbReference type="GO" id="GO:0047443">
    <property type="term" value="F:4-hydroxy-4-methyl-2-oxoglutarate aldolase activity"/>
    <property type="evidence" value="ECO:0007669"/>
    <property type="project" value="UniProtKB-EC"/>
</dbReference>
<evidence type="ECO:0000256" key="13">
    <source>
        <dbReference type="PIRSR" id="PIRSR605493-1"/>
    </source>
</evidence>
<dbReference type="Gene3D" id="3.50.30.40">
    <property type="entry name" value="Ribonuclease E inhibitor RraA/RraA-like"/>
    <property type="match status" value="1"/>
</dbReference>
<keyword evidence="15" id="KW-1185">Reference proteome</keyword>
<dbReference type="OrthoDB" id="9784786at2"/>
<dbReference type="CDD" id="cd16841">
    <property type="entry name" value="RraA_family"/>
    <property type="match status" value="1"/>
</dbReference>
<dbReference type="InterPro" id="IPR005493">
    <property type="entry name" value="RraA/RraA-like"/>
</dbReference>
<organism evidence="14 15">
    <name type="scientific">Paenibacillus tianmuensis</name>
    <dbReference type="NCBI Taxonomy" id="624147"/>
    <lineage>
        <taxon>Bacteria</taxon>
        <taxon>Bacillati</taxon>
        <taxon>Bacillota</taxon>
        <taxon>Bacilli</taxon>
        <taxon>Bacillales</taxon>
        <taxon>Paenibacillaceae</taxon>
        <taxon>Paenibacillus</taxon>
    </lineage>
</organism>
<name>A0A1G4PQ03_9BACL</name>
<dbReference type="InterPro" id="IPR036704">
    <property type="entry name" value="RraA/RraA-like_sf"/>
</dbReference>
<feature type="binding site" evidence="13">
    <location>
        <begin position="99"/>
        <end position="102"/>
    </location>
    <ligand>
        <name>substrate</name>
    </ligand>
</feature>
<comment type="catalytic activity">
    <reaction evidence="12">
        <text>oxaloacetate + H(+) = pyruvate + CO2</text>
        <dbReference type="Rhea" id="RHEA:15641"/>
        <dbReference type="ChEBI" id="CHEBI:15361"/>
        <dbReference type="ChEBI" id="CHEBI:15378"/>
        <dbReference type="ChEBI" id="CHEBI:16452"/>
        <dbReference type="ChEBI" id="CHEBI:16526"/>
        <dbReference type="EC" id="4.1.1.112"/>
    </reaction>
</comment>
<comment type="function">
    <text evidence="8">Catalyzes the aldol cleavage of 4-hydroxy-4-methyl-2-oxoglutarate (HMG) into 2 molecules of pyruvate. Also contains a secondary oxaloacetate (OAA) decarboxylase activity due to the common pyruvate enolate transition state formed following C-C bond cleavage in the retro-aldol and decarboxylation reactions.</text>
</comment>
<sequence>MNFQDETVCFQMMREKLYTAVICDILDEFGFRNQVLDQNIRPVNVNWKIVGRTKTILAVDIFETYENPYEKEIEAIDSVKLNEVIMIGTNNSKRSGLWGELLATASRMRGATGVILDGLIRDSEKLINMDFPVFCSGYNPLDSKGREYVISYDCPVEVGGVLVHPGDVVFGDRDGIVIIPKKVFPQTVERALEKVNNENMIRNELLAGKLLKEVYDQYKML</sequence>
<evidence type="ECO:0000256" key="1">
    <source>
        <dbReference type="ARBA" id="ARBA00001342"/>
    </source>
</evidence>
<protein>
    <recommendedName>
        <fullName evidence="7">Putative 4-hydroxy-4-methyl-2-oxoglutarate aldolase</fullName>
        <ecNumber evidence="6">4.1.1.112</ecNumber>
        <ecNumber evidence="5">4.1.3.17</ecNumber>
    </recommendedName>
    <alternativeName>
        <fullName evidence="11">Oxaloacetate decarboxylase</fullName>
    </alternativeName>
    <alternativeName>
        <fullName evidence="9">Regulator of ribonuclease activity homolog</fullName>
    </alternativeName>
    <alternativeName>
        <fullName evidence="10">RraA-like protein</fullName>
    </alternativeName>
</protein>
<evidence type="ECO:0000256" key="10">
    <source>
        <dbReference type="ARBA" id="ARBA00030169"/>
    </source>
</evidence>
<keyword evidence="13" id="KW-0479">Metal-binding</keyword>
<dbReference type="SUPFAM" id="SSF89562">
    <property type="entry name" value="RraA-like"/>
    <property type="match status" value="1"/>
</dbReference>
<comment type="cofactor">
    <cofactor evidence="13">
        <name>Mg(2+)</name>
        <dbReference type="ChEBI" id="CHEBI:18420"/>
    </cofactor>
</comment>
<dbReference type="Pfam" id="PF03737">
    <property type="entry name" value="RraA-like"/>
    <property type="match status" value="1"/>
</dbReference>
<dbReference type="Proteomes" id="UP000198601">
    <property type="component" value="Unassembled WGS sequence"/>
</dbReference>
<gene>
    <name evidence="14" type="ORF">SAMN04487970_1003190</name>
</gene>
<keyword evidence="13" id="KW-0460">Magnesium</keyword>
<comment type="subunit">
    <text evidence="4">Homotrimer.</text>
</comment>
<dbReference type="EMBL" id="FMTT01000003">
    <property type="protein sequence ID" value="SCW34414.1"/>
    <property type="molecule type" value="Genomic_DNA"/>
</dbReference>
<evidence type="ECO:0000313" key="14">
    <source>
        <dbReference type="EMBL" id="SCW34414.1"/>
    </source>
</evidence>
<evidence type="ECO:0000256" key="7">
    <source>
        <dbReference type="ARBA" id="ARBA00016549"/>
    </source>
</evidence>
<dbReference type="PANTHER" id="PTHR33254:SF4">
    <property type="entry name" value="4-HYDROXY-4-METHYL-2-OXOGLUTARATE ALDOLASE 3-RELATED"/>
    <property type="match status" value="1"/>
</dbReference>
<dbReference type="STRING" id="624147.SAMN04487970_1003190"/>